<feature type="transmembrane region" description="Helical" evidence="13">
    <location>
        <begin position="295"/>
        <end position="314"/>
    </location>
</feature>
<feature type="transmembrane region" description="Helical" evidence="13">
    <location>
        <begin position="82"/>
        <end position="104"/>
    </location>
</feature>
<evidence type="ECO:0000256" key="6">
    <source>
        <dbReference type="ARBA" id="ARBA00022519"/>
    </source>
</evidence>
<feature type="domain" description="RCK N-terminal" evidence="14">
    <location>
        <begin position="402"/>
        <end position="521"/>
    </location>
</feature>
<dbReference type="GO" id="GO:1902600">
    <property type="term" value="P:proton transmembrane transport"/>
    <property type="evidence" value="ECO:0007669"/>
    <property type="project" value="InterPro"/>
</dbReference>
<evidence type="ECO:0000256" key="11">
    <source>
        <dbReference type="ARBA" id="ARBA00023065"/>
    </source>
</evidence>
<comment type="similarity">
    <text evidence="2">Belongs to the monovalent cation:proton antiporter 2 (CPA2) transporter (TC 2.A.37) family.</text>
</comment>
<feature type="transmembrane region" description="Helical" evidence="13">
    <location>
        <begin position="51"/>
        <end position="70"/>
    </location>
</feature>
<dbReference type="GO" id="GO:0005886">
    <property type="term" value="C:plasma membrane"/>
    <property type="evidence" value="ECO:0007669"/>
    <property type="project" value="UniProtKB-SubCell"/>
</dbReference>
<feature type="transmembrane region" description="Helical" evidence="13">
    <location>
        <begin position="27"/>
        <end position="45"/>
    </location>
</feature>
<dbReference type="PANTHER" id="PTHR46157">
    <property type="entry name" value="K(+) EFFLUX ANTIPORTER 3, CHLOROPLASTIC"/>
    <property type="match status" value="1"/>
</dbReference>
<dbReference type="EMBL" id="JADJNC010000067">
    <property type="protein sequence ID" value="MBK7425329.1"/>
    <property type="molecule type" value="Genomic_DNA"/>
</dbReference>
<keyword evidence="12 13" id="KW-0472">Membrane</keyword>
<keyword evidence="9" id="KW-0630">Potassium</keyword>
<dbReference type="FunFam" id="3.40.50.720:FF:000036">
    <property type="entry name" value="Glutathione-regulated potassium-efflux system protein KefB"/>
    <property type="match status" value="1"/>
</dbReference>
<dbReference type="Pfam" id="PF02254">
    <property type="entry name" value="TrkA_N"/>
    <property type="match status" value="1"/>
</dbReference>
<dbReference type="InterPro" id="IPR004771">
    <property type="entry name" value="K/H_exchanger"/>
</dbReference>
<dbReference type="NCBIfam" id="NF002924">
    <property type="entry name" value="PRK03562.1"/>
    <property type="match status" value="1"/>
</dbReference>
<dbReference type="AlphaFoldDB" id="A0A9D7II33"/>
<feature type="transmembrane region" description="Helical" evidence="13">
    <location>
        <begin position="270"/>
        <end position="289"/>
    </location>
</feature>
<dbReference type="PROSITE" id="PS51201">
    <property type="entry name" value="RCK_N"/>
    <property type="match status" value="1"/>
</dbReference>
<evidence type="ECO:0000313" key="15">
    <source>
        <dbReference type="EMBL" id="MBK7425329.1"/>
    </source>
</evidence>
<keyword evidence="5" id="KW-1003">Cell membrane</keyword>
<evidence type="ECO:0000313" key="16">
    <source>
        <dbReference type="Proteomes" id="UP000886602"/>
    </source>
</evidence>
<evidence type="ECO:0000256" key="12">
    <source>
        <dbReference type="ARBA" id="ARBA00023136"/>
    </source>
</evidence>
<name>A0A9D7II33_9RHOO</name>
<feature type="transmembrane region" description="Helical" evidence="13">
    <location>
        <begin position="215"/>
        <end position="233"/>
    </location>
</feature>
<keyword evidence="10 13" id="KW-1133">Transmembrane helix</keyword>
<comment type="subcellular location">
    <subcellularLocation>
        <location evidence="1">Cell inner membrane</location>
        <topology evidence="1">Multi-pass membrane protein</topology>
    </subcellularLocation>
</comment>
<dbReference type="PANTHER" id="PTHR46157:SF3">
    <property type="entry name" value="GLUTATHIONE-REGULATED POTASSIUM-EFFLUX SYSTEM PROTEIN KEFC"/>
    <property type="match status" value="1"/>
</dbReference>
<evidence type="ECO:0000256" key="13">
    <source>
        <dbReference type="SAM" id="Phobius"/>
    </source>
</evidence>
<evidence type="ECO:0000256" key="9">
    <source>
        <dbReference type="ARBA" id="ARBA00022958"/>
    </source>
</evidence>
<evidence type="ECO:0000256" key="10">
    <source>
        <dbReference type="ARBA" id="ARBA00022989"/>
    </source>
</evidence>
<proteinExistence type="inferred from homology"/>
<keyword evidence="6" id="KW-0997">Cell inner membrane</keyword>
<organism evidence="15 16">
    <name type="scientific">Candidatus Propionivibrio dominans</name>
    <dbReference type="NCBI Taxonomy" id="2954373"/>
    <lineage>
        <taxon>Bacteria</taxon>
        <taxon>Pseudomonadati</taxon>
        <taxon>Pseudomonadota</taxon>
        <taxon>Betaproteobacteria</taxon>
        <taxon>Rhodocyclales</taxon>
        <taxon>Rhodocyclaceae</taxon>
        <taxon>Propionivibrio</taxon>
    </lineage>
</organism>
<evidence type="ECO:0000256" key="1">
    <source>
        <dbReference type="ARBA" id="ARBA00004429"/>
    </source>
</evidence>
<dbReference type="InterPro" id="IPR036291">
    <property type="entry name" value="NAD(P)-bd_dom_sf"/>
</dbReference>
<dbReference type="FunFam" id="1.20.1530.20:FF:000001">
    <property type="entry name" value="Glutathione-regulated potassium-efflux system protein KefB"/>
    <property type="match status" value="1"/>
</dbReference>
<evidence type="ECO:0000256" key="7">
    <source>
        <dbReference type="ARBA" id="ARBA00022538"/>
    </source>
</evidence>
<keyword evidence="3" id="KW-0813">Transport</keyword>
<evidence type="ECO:0000256" key="5">
    <source>
        <dbReference type="ARBA" id="ARBA00022475"/>
    </source>
</evidence>
<feature type="transmembrane region" description="Helical" evidence="13">
    <location>
        <begin position="149"/>
        <end position="170"/>
    </location>
</feature>
<evidence type="ECO:0000256" key="2">
    <source>
        <dbReference type="ARBA" id="ARBA00005551"/>
    </source>
</evidence>
<protein>
    <submittedName>
        <fullName evidence="15">Glutathione-regulated potassium-efflux system protein KefC</fullName>
    </submittedName>
</protein>
<feature type="transmembrane region" description="Helical" evidence="13">
    <location>
        <begin position="110"/>
        <end position="128"/>
    </location>
</feature>
<feature type="transmembrane region" description="Helical" evidence="13">
    <location>
        <begin position="239"/>
        <end position="258"/>
    </location>
</feature>
<evidence type="ECO:0000256" key="8">
    <source>
        <dbReference type="ARBA" id="ARBA00022692"/>
    </source>
</evidence>
<feature type="transmembrane region" description="Helical" evidence="13">
    <location>
        <begin position="326"/>
        <end position="346"/>
    </location>
</feature>
<dbReference type="Proteomes" id="UP000886602">
    <property type="component" value="Unassembled WGS sequence"/>
</dbReference>
<feature type="transmembrane region" description="Helical" evidence="13">
    <location>
        <begin position="182"/>
        <end position="203"/>
    </location>
</feature>
<accession>A0A9D7II33</accession>
<keyword evidence="7" id="KW-0633">Potassium transport</keyword>
<keyword evidence="4" id="KW-0050">Antiport</keyword>
<evidence type="ECO:0000256" key="3">
    <source>
        <dbReference type="ARBA" id="ARBA00022448"/>
    </source>
</evidence>
<dbReference type="NCBIfam" id="TIGR00932">
    <property type="entry name" value="2a37"/>
    <property type="match status" value="1"/>
</dbReference>
<gene>
    <name evidence="15" type="primary">kefC</name>
    <name evidence="15" type="ORF">IPJ48_20875</name>
</gene>
<dbReference type="GO" id="GO:0006813">
    <property type="term" value="P:potassium ion transport"/>
    <property type="evidence" value="ECO:0007669"/>
    <property type="project" value="UniProtKB-KW"/>
</dbReference>
<reference evidence="15" key="1">
    <citation type="submission" date="2020-10" db="EMBL/GenBank/DDBJ databases">
        <title>Connecting structure to function with the recovery of over 1000 high-quality activated sludge metagenome-assembled genomes encoding full-length rRNA genes using long-read sequencing.</title>
        <authorList>
            <person name="Singleton C.M."/>
            <person name="Petriglieri F."/>
            <person name="Kristensen J.M."/>
            <person name="Kirkegaard R.H."/>
            <person name="Michaelsen T.Y."/>
            <person name="Andersen M.H."/>
            <person name="Karst S.M."/>
            <person name="Dueholm M.S."/>
            <person name="Nielsen P.H."/>
            <person name="Albertsen M."/>
        </authorList>
    </citation>
    <scope>NUCLEOTIDE SEQUENCE</scope>
    <source>
        <strain evidence="15">EsbW_18-Q3-R4-48_MAXAC.044</strain>
    </source>
</reference>
<dbReference type="GO" id="GO:0015297">
    <property type="term" value="F:antiporter activity"/>
    <property type="evidence" value="ECO:0007669"/>
    <property type="project" value="UniProtKB-KW"/>
</dbReference>
<dbReference type="Pfam" id="PF00999">
    <property type="entry name" value="Na_H_Exchanger"/>
    <property type="match status" value="1"/>
</dbReference>
<dbReference type="GO" id="GO:0008324">
    <property type="term" value="F:monoatomic cation transmembrane transporter activity"/>
    <property type="evidence" value="ECO:0007669"/>
    <property type="project" value="InterPro"/>
</dbReference>
<evidence type="ECO:0000259" key="14">
    <source>
        <dbReference type="PROSITE" id="PS51201"/>
    </source>
</evidence>
<comment type="caution">
    <text evidence="15">The sequence shown here is derived from an EMBL/GenBank/DDBJ whole genome shotgun (WGS) entry which is preliminary data.</text>
</comment>
<dbReference type="InterPro" id="IPR003148">
    <property type="entry name" value="RCK_N"/>
</dbReference>
<sequence>MLTDALIYLAAAVIFVPIAQRFKLGAVLGYLIAGAAIGPWGLRFVSDVESIMHFSEFGVVLMLFVIGLELEPRRLIEMRKSVFGGGALQVGLTGLALALAAGAAGLGWKAALVVGLALALSSTAIAIATMNERNFLPTPTGQSSFALLLFQDIAAIPLLAVIPLLGAALVASGGAGAEEPGWMAAAKAIAAVVAVIIIGLYLTRPLLRLVARTNLREVFTAFALLLVIGIAQIMSLVGLSMGLGAFLAGVLLASSEYRHALETDIEPFKGLLLGLFFISVGMAIDFGLLVSQPAMLVMLLLGFLALKLATLWLTARLIGVTSRQRWLFAILLSQGGEFGFVVFAAARTVGVLSSEWAALLNMTIALSMATTPLLLLLHDWWMAHVECASGERTKADEIDEKEARVIIAGFGRFGQIIGRLLFANGINAVVLDHDPDQIEMLRKFGYKVFYGDAARIDLLHAAGAAQATLIVNAIDDIEDNLLLTDIVKENFPKLKMIARARNVTHFIELRARGVEIIERESFEAALKAGRHTLEMLGFERFRARDMANIFRRHNINAMESLIPVFKDEASRVSAVKIGRDELDALFARDREQFESEHSSKGWH</sequence>
<dbReference type="Gene3D" id="1.20.1530.20">
    <property type="match status" value="1"/>
</dbReference>
<evidence type="ECO:0000256" key="4">
    <source>
        <dbReference type="ARBA" id="ARBA00022449"/>
    </source>
</evidence>
<dbReference type="InterPro" id="IPR038770">
    <property type="entry name" value="Na+/solute_symporter_sf"/>
</dbReference>
<dbReference type="SUPFAM" id="SSF51735">
    <property type="entry name" value="NAD(P)-binding Rossmann-fold domains"/>
    <property type="match status" value="1"/>
</dbReference>
<keyword evidence="11" id="KW-0406">Ion transport</keyword>
<dbReference type="Gene3D" id="3.40.50.720">
    <property type="entry name" value="NAD(P)-binding Rossmann-like Domain"/>
    <property type="match status" value="1"/>
</dbReference>
<feature type="transmembrane region" description="Helical" evidence="13">
    <location>
        <begin position="6"/>
        <end position="22"/>
    </location>
</feature>
<dbReference type="InterPro" id="IPR006153">
    <property type="entry name" value="Cation/H_exchanger_TM"/>
</dbReference>
<keyword evidence="8 13" id="KW-0812">Transmembrane</keyword>
<feature type="transmembrane region" description="Helical" evidence="13">
    <location>
        <begin position="358"/>
        <end position="377"/>
    </location>
</feature>